<dbReference type="InterPro" id="IPR024403">
    <property type="entry name" value="DHOase_cat"/>
</dbReference>
<dbReference type="InterPro" id="IPR011059">
    <property type="entry name" value="Metal-dep_hydrolase_composite"/>
</dbReference>
<sequence>MDVLFKNVKIFAPASAFHLQTSNLLLKNGRIGYIGYDATDAEKVFDVPGLCVSGGWFDMHAQITDPGFEYKEDIVSAAQAAAAGGFTEILCFANSEPLLQTKNSLLSLKEQTRSLPVTFHPVGAATVNSEGKDLTEMLDLQRHGAVAFSDGESGIQQADVVLKALQYLQITDMLLINRAEHVKLNERGQIHEGLVSTRLGLKGMPALAEELHLTRDLELLEFNGGRLHVPFVSTARSVEKIREAKAKGLQVTCGVATYQLAFTDETLIPFDTNYKVNPPFRSEADRKALIEGLQDGTVDILVSGHTPQDVENKKLEFDHAAFGITNLETAFAVACTYAKELPLETVLEKMVVNPRKILNLPLPEIEEGAEANLTFFQPEQSWIYEEENIRSKSHNNPFIGQQLTGKVFGIVNKGQFILNDPVNV</sequence>
<reference evidence="3 4" key="1">
    <citation type="submission" date="2019-09" db="EMBL/GenBank/DDBJ databases">
        <title>Genome sequence of Adhaeribacter sp. M2.</title>
        <authorList>
            <person name="Srinivasan S."/>
        </authorList>
    </citation>
    <scope>NUCLEOTIDE SEQUENCE [LARGE SCALE GENOMIC DNA]</scope>
    <source>
        <strain evidence="3 4">M2</strain>
    </source>
</reference>
<dbReference type="CDD" id="cd01317">
    <property type="entry name" value="DHOase_IIa"/>
    <property type="match status" value="1"/>
</dbReference>
<feature type="domain" description="Dihydroorotase catalytic" evidence="2">
    <location>
        <begin position="55"/>
        <end position="235"/>
    </location>
</feature>
<accession>A0A5N1J3N0</accession>
<dbReference type="NCBIfam" id="TIGR00857">
    <property type="entry name" value="pyrC_multi"/>
    <property type="match status" value="1"/>
</dbReference>
<dbReference type="SUPFAM" id="SSF51338">
    <property type="entry name" value="Composite domain of metallo-dependent hydrolases"/>
    <property type="match status" value="1"/>
</dbReference>
<dbReference type="InterPro" id="IPR050138">
    <property type="entry name" value="DHOase/Allantoinase_Hydrolase"/>
</dbReference>
<evidence type="ECO:0000313" key="4">
    <source>
        <dbReference type="Proteomes" id="UP000326570"/>
    </source>
</evidence>
<proteinExistence type="predicted"/>
<dbReference type="SUPFAM" id="SSF51556">
    <property type="entry name" value="Metallo-dependent hydrolases"/>
    <property type="match status" value="1"/>
</dbReference>
<dbReference type="GO" id="GO:0004038">
    <property type="term" value="F:allantoinase activity"/>
    <property type="evidence" value="ECO:0007669"/>
    <property type="project" value="TreeGrafter"/>
</dbReference>
<dbReference type="AlphaFoldDB" id="A0A5N1J3N0"/>
<dbReference type="EMBL" id="VTWT01000001">
    <property type="protein sequence ID" value="KAA9345511.1"/>
    <property type="molecule type" value="Genomic_DNA"/>
</dbReference>
<organism evidence="3 4">
    <name type="scientific">Adhaeribacter soli</name>
    <dbReference type="NCBI Taxonomy" id="2607655"/>
    <lineage>
        <taxon>Bacteria</taxon>
        <taxon>Pseudomonadati</taxon>
        <taxon>Bacteroidota</taxon>
        <taxon>Cytophagia</taxon>
        <taxon>Cytophagales</taxon>
        <taxon>Hymenobacteraceae</taxon>
        <taxon>Adhaeribacter</taxon>
    </lineage>
</organism>
<dbReference type="GO" id="GO:0006221">
    <property type="term" value="P:pyrimidine nucleotide biosynthetic process"/>
    <property type="evidence" value="ECO:0007669"/>
    <property type="project" value="UniProtKB-KW"/>
</dbReference>
<dbReference type="GO" id="GO:0006145">
    <property type="term" value="P:purine nucleobase catabolic process"/>
    <property type="evidence" value="ECO:0007669"/>
    <property type="project" value="TreeGrafter"/>
</dbReference>
<dbReference type="Gene3D" id="3.20.20.140">
    <property type="entry name" value="Metal-dependent hydrolases"/>
    <property type="match status" value="1"/>
</dbReference>
<dbReference type="GO" id="GO:0005737">
    <property type="term" value="C:cytoplasm"/>
    <property type="evidence" value="ECO:0007669"/>
    <property type="project" value="TreeGrafter"/>
</dbReference>
<dbReference type="Pfam" id="PF12890">
    <property type="entry name" value="DHOase"/>
    <property type="match status" value="1"/>
</dbReference>
<dbReference type="GO" id="GO:0046872">
    <property type="term" value="F:metal ion binding"/>
    <property type="evidence" value="ECO:0007669"/>
    <property type="project" value="InterPro"/>
</dbReference>
<comment type="caution">
    <text evidence="3">The sequence shown here is derived from an EMBL/GenBank/DDBJ whole genome shotgun (WGS) entry which is preliminary data.</text>
</comment>
<protein>
    <submittedName>
        <fullName evidence="3">Dihydroorotase</fullName>
    </submittedName>
</protein>
<evidence type="ECO:0000259" key="2">
    <source>
        <dbReference type="Pfam" id="PF12890"/>
    </source>
</evidence>
<dbReference type="InterPro" id="IPR032466">
    <property type="entry name" value="Metal_Hydrolase"/>
</dbReference>
<keyword evidence="1" id="KW-0665">Pyrimidine biosynthesis</keyword>
<dbReference type="InterPro" id="IPR004722">
    <property type="entry name" value="DHOase"/>
</dbReference>
<evidence type="ECO:0000256" key="1">
    <source>
        <dbReference type="ARBA" id="ARBA00022975"/>
    </source>
</evidence>
<gene>
    <name evidence="3" type="ORF">F0P94_00010</name>
</gene>
<dbReference type="Proteomes" id="UP000326570">
    <property type="component" value="Unassembled WGS sequence"/>
</dbReference>
<name>A0A5N1J3N0_9BACT</name>
<dbReference type="PANTHER" id="PTHR43668:SF2">
    <property type="entry name" value="ALLANTOINASE"/>
    <property type="match status" value="1"/>
</dbReference>
<dbReference type="GO" id="GO:0004151">
    <property type="term" value="F:dihydroorotase activity"/>
    <property type="evidence" value="ECO:0007669"/>
    <property type="project" value="InterPro"/>
</dbReference>
<evidence type="ECO:0000313" key="3">
    <source>
        <dbReference type="EMBL" id="KAA9345511.1"/>
    </source>
</evidence>
<dbReference type="Gene3D" id="2.30.40.10">
    <property type="entry name" value="Urease, subunit C, domain 1"/>
    <property type="match status" value="1"/>
</dbReference>
<keyword evidence="4" id="KW-1185">Reference proteome</keyword>
<dbReference type="RefSeq" id="WP_150901650.1">
    <property type="nucleotide sequence ID" value="NZ_VTWT01000001.1"/>
</dbReference>
<dbReference type="PANTHER" id="PTHR43668">
    <property type="entry name" value="ALLANTOINASE"/>
    <property type="match status" value="1"/>
</dbReference>